<name>A0A1I2BY42_9ACTN</name>
<dbReference type="InterPro" id="IPR022536">
    <property type="entry name" value="EspC"/>
</dbReference>
<feature type="region of interest" description="Disordered" evidence="1">
    <location>
        <begin position="1"/>
        <end position="28"/>
    </location>
</feature>
<gene>
    <name evidence="2" type="ORF">SAMN04487819_11814</name>
</gene>
<dbReference type="RefSeq" id="WP_092929595.1">
    <property type="nucleotide sequence ID" value="NZ_FOMZ01000018.1"/>
</dbReference>
<protein>
    <submittedName>
        <fullName evidence="2">Excreted virulence factor EspC, type VII ESX diderm</fullName>
    </submittedName>
</protein>
<dbReference type="Proteomes" id="UP000198716">
    <property type="component" value="Unassembled WGS sequence"/>
</dbReference>
<proteinExistence type="predicted"/>
<sequence>MGEMRVDEAELRQAANKADDAAQQASAIPLGSGTEKIVDALSGSDSAEAAEKLTQDWDDEINQWASSIDGYAQGLHSSLKQYRDEEEANEANFDGIEFSEFGGL</sequence>
<dbReference type="AlphaFoldDB" id="A0A1I2BY42"/>
<keyword evidence="3" id="KW-1185">Reference proteome</keyword>
<dbReference type="Gene3D" id="1.10.287.1060">
    <property type="entry name" value="ESAT-6-like"/>
    <property type="match status" value="1"/>
</dbReference>
<feature type="compositionally biased region" description="Basic and acidic residues" evidence="1">
    <location>
        <begin position="1"/>
        <end position="11"/>
    </location>
</feature>
<organism evidence="2 3">
    <name type="scientific">Actinopolyspora alba</name>
    <dbReference type="NCBI Taxonomy" id="673379"/>
    <lineage>
        <taxon>Bacteria</taxon>
        <taxon>Bacillati</taxon>
        <taxon>Actinomycetota</taxon>
        <taxon>Actinomycetes</taxon>
        <taxon>Actinopolysporales</taxon>
        <taxon>Actinopolysporaceae</taxon>
        <taxon>Actinopolyspora</taxon>
        <taxon>Actinopolyspora alba group</taxon>
    </lineage>
</organism>
<evidence type="ECO:0000313" key="2">
    <source>
        <dbReference type="EMBL" id="SFE60852.1"/>
    </source>
</evidence>
<dbReference type="GO" id="GO:0009306">
    <property type="term" value="P:protein secretion"/>
    <property type="evidence" value="ECO:0007669"/>
    <property type="project" value="InterPro"/>
</dbReference>
<dbReference type="InterPro" id="IPR036689">
    <property type="entry name" value="ESAT-6-like_sf"/>
</dbReference>
<reference evidence="3" key="1">
    <citation type="submission" date="2016-10" db="EMBL/GenBank/DDBJ databases">
        <authorList>
            <person name="Varghese N."/>
            <person name="Submissions S."/>
        </authorList>
    </citation>
    <scope>NUCLEOTIDE SEQUENCE [LARGE SCALE GENOMIC DNA]</scope>
    <source>
        <strain evidence="3">DSM 45004</strain>
    </source>
</reference>
<dbReference type="SUPFAM" id="SSF140453">
    <property type="entry name" value="EsxAB dimer-like"/>
    <property type="match status" value="1"/>
</dbReference>
<evidence type="ECO:0000313" key="3">
    <source>
        <dbReference type="Proteomes" id="UP000198716"/>
    </source>
</evidence>
<feature type="compositionally biased region" description="Low complexity" evidence="1">
    <location>
        <begin position="13"/>
        <end position="27"/>
    </location>
</feature>
<accession>A0A1I2BY42</accession>
<dbReference type="EMBL" id="FOMZ01000018">
    <property type="protein sequence ID" value="SFE60852.1"/>
    <property type="molecule type" value="Genomic_DNA"/>
</dbReference>
<dbReference type="Pfam" id="PF10824">
    <property type="entry name" value="T7SS_ESX_EspC"/>
    <property type="match status" value="1"/>
</dbReference>
<evidence type="ECO:0000256" key="1">
    <source>
        <dbReference type="SAM" id="MobiDB-lite"/>
    </source>
</evidence>